<evidence type="ECO:0000256" key="5">
    <source>
        <dbReference type="ARBA" id="ARBA00023040"/>
    </source>
</evidence>
<evidence type="ECO:0000256" key="6">
    <source>
        <dbReference type="ARBA" id="ARBA00023136"/>
    </source>
</evidence>
<gene>
    <name evidence="12" type="ORF">BOKJ2_LOCUS5940</name>
</gene>
<evidence type="ECO:0000256" key="10">
    <source>
        <dbReference type="SAM" id="Phobius"/>
    </source>
</evidence>
<feature type="transmembrane region" description="Helical" evidence="10">
    <location>
        <begin position="294"/>
        <end position="315"/>
    </location>
</feature>
<dbReference type="CDD" id="cd00637">
    <property type="entry name" value="7tm_classA_rhodopsin-like"/>
    <property type="match status" value="1"/>
</dbReference>
<sequence>MVALQTTNRNLSEEALRLGVEDVVVFLGLEMLGTLAIIGNLCLILVLLKNKYLQRASFILMLSLAIADVVHGFVTTCFFYPPIILKFNYVPDIGVRMFNVFDWTAWSITLTHMSGICLDRLIAIMLYGRYNLIVTVKRVRCFTIFCWITFSSINILYIIMRVCCLITPLRNNHFYTFGYGEFEDESAKQASIFGPMNLFTFTYSPLELTTIAILSISNPITLVQLYRRHKRKVALRIQHPPRPNQQSVSVKARTQWQRASTMLLEMSMRMGSKHLQNDVRELASRRASRQQQRILLQISVVAVIFYCYMSTYYMVYHVFEITNKWVVLFNSFFYSTTHMINPVIYFSLNKEMRNQLANVISEVLTKICRVKPNDENEIRKQSSGQRSSNTKGGENSVTETSPLCPSSHNNTGSCAPITLAERMKRQEINKQMPHNNSLASMPDPPHSNGFIKPSNTACNVIEEQPVASLPEPSEDDVQLLIHNKQPRRSLLESILQAMKRMAALERVTNRSGPTTVAMHSQSRSMDIIANYSEARFLLKSSTVHGLSDIENYNQLESALKDSLVTLLDQSTTNSEQNGEFNQIEDDIIFL</sequence>
<evidence type="ECO:0000256" key="3">
    <source>
        <dbReference type="ARBA" id="ARBA00022692"/>
    </source>
</evidence>
<keyword evidence="7" id="KW-0675">Receptor</keyword>
<accession>A0A811KI22</accession>
<dbReference type="PRINTS" id="PR00237">
    <property type="entry name" value="GPCRRHODOPSN"/>
</dbReference>
<name>A0A811KI22_9BILA</name>
<keyword evidence="5" id="KW-0297">G-protein coupled receptor</keyword>
<keyword evidence="3 10" id="KW-0812">Transmembrane</keyword>
<dbReference type="PROSITE" id="PS50262">
    <property type="entry name" value="G_PROTEIN_RECEP_F1_2"/>
    <property type="match status" value="1"/>
</dbReference>
<dbReference type="EMBL" id="CAJFDH010000003">
    <property type="protein sequence ID" value="CAD5215132.1"/>
    <property type="molecule type" value="Genomic_DNA"/>
</dbReference>
<comment type="subcellular location">
    <subcellularLocation>
        <location evidence="1">Cell membrane</location>
        <topology evidence="1">Multi-pass membrane protein</topology>
    </subcellularLocation>
</comment>
<evidence type="ECO:0000256" key="9">
    <source>
        <dbReference type="SAM" id="MobiDB-lite"/>
    </source>
</evidence>
<organism evidence="12 13">
    <name type="scientific">Bursaphelenchus okinawaensis</name>
    <dbReference type="NCBI Taxonomy" id="465554"/>
    <lineage>
        <taxon>Eukaryota</taxon>
        <taxon>Metazoa</taxon>
        <taxon>Ecdysozoa</taxon>
        <taxon>Nematoda</taxon>
        <taxon>Chromadorea</taxon>
        <taxon>Rhabditida</taxon>
        <taxon>Tylenchina</taxon>
        <taxon>Tylenchomorpha</taxon>
        <taxon>Aphelenchoidea</taxon>
        <taxon>Aphelenchoididae</taxon>
        <taxon>Bursaphelenchus</taxon>
    </lineage>
</organism>
<keyword evidence="2" id="KW-1003">Cell membrane</keyword>
<evidence type="ECO:0000313" key="13">
    <source>
        <dbReference type="Proteomes" id="UP000614601"/>
    </source>
</evidence>
<evidence type="ECO:0000256" key="8">
    <source>
        <dbReference type="ARBA" id="ARBA00023224"/>
    </source>
</evidence>
<keyword evidence="4 10" id="KW-1133">Transmembrane helix</keyword>
<feature type="transmembrane region" description="Helical" evidence="10">
    <location>
        <begin position="60"/>
        <end position="83"/>
    </location>
</feature>
<dbReference type="Proteomes" id="UP000783686">
    <property type="component" value="Unassembled WGS sequence"/>
</dbReference>
<feature type="domain" description="G-protein coupled receptors family 1 profile" evidence="11">
    <location>
        <begin position="39"/>
        <end position="345"/>
    </location>
</feature>
<dbReference type="InterPro" id="IPR017452">
    <property type="entry name" value="GPCR_Rhodpsn_7TM"/>
</dbReference>
<feature type="transmembrane region" description="Helical" evidence="10">
    <location>
        <begin position="208"/>
        <end position="226"/>
    </location>
</feature>
<dbReference type="PANTHER" id="PTHR24249">
    <property type="entry name" value="HISTAMINE RECEPTOR-RELATED G-PROTEIN COUPLED RECEPTOR"/>
    <property type="match status" value="1"/>
</dbReference>
<dbReference type="InterPro" id="IPR000276">
    <property type="entry name" value="GPCR_Rhodpsn"/>
</dbReference>
<dbReference type="AlphaFoldDB" id="A0A811KI22"/>
<dbReference type="SUPFAM" id="SSF81321">
    <property type="entry name" value="Family A G protein-coupled receptor-like"/>
    <property type="match status" value="1"/>
</dbReference>
<dbReference type="GO" id="GO:0005886">
    <property type="term" value="C:plasma membrane"/>
    <property type="evidence" value="ECO:0007669"/>
    <property type="project" value="UniProtKB-SubCell"/>
</dbReference>
<keyword evidence="8" id="KW-0807">Transducer</keyword>
<feature type="transmembrane region" description="Helical" evidence="10">
    <location>
        <begin position="139"/>
        <end position="160"/>
    </location>
</feature>
<dbReference type="OrthoDB" id="5969463at2759"/>
<protein>
    <recommendedName>
        <fullName evidence="11">G-protein coupled receptors family 1 profile domain-containing protein</fullName>
    </recommendedName>
</protein>
<feature type="transmembrane region" description="Helical" evidence="10">
    <location>
        <begin position="23"/>
        <end position="48"/>
    </location>
</feature>
<evidence type="ECO:0000256" key="4">
    <source>
        <dbReference type="ARBA" id="ARBA00022989"/>
    </source>
</evidence>
<dbReference type="GO" id="GO:0004930">
    <property type="term" value="F:G protein-coupled receptor activity"/>
    <property type="evidence" value="ECO:0007669"/>
    <property type="project" value="UniProtKB-KW"/>
</dbReference>
<feature type="region of interest" description="Disordered" evidence="9">
    <location>
        <begin position="375"/>
        <end position="410"/>
    </location>
</feature>
<comment type="caution">
    <text evidence="12">The sequence shown here is derived from an EMBL/GenBank/DDBJ whole genome shotgun (WGS) entry which is preliminary data.</text>
</comment>
<evidence type="ECO:0000313" key="12">
    <source>
        <dbReference type="EMBL" id="CAD5215132.1"/>
    </source>
</evidence>
<feature type="compositionally biased region" description="Polar residues" evidence="9">
    <location>
        <begin position="381"/>
        <end position="410"/>
    </location>
</feature>
<evidence type="ECO:0000259" key="11">
    <source>
        <dbReference type="PROSITE" id="PS50262"/>
    </source>
</evidence>
<dbReference type="Proteomes" id="UP000614601">
    <property type="component" value="Unassembled WGS sequence"/>
</dbReference>
<keyword evidence="13" id="KW-1185">Reference proteome</keyword>
<evidence type="ECO:0000256" key="2">
    <source>
        <dbReference type="ARBA" id="ARBA00022475"/>
    </source>
</evidence>
<dbReference type="Gene3D" id="1.20.1070.10">
    <property type="entry name" value="Rhodopsin 7-helix transmembrane proteins"/>
    <property type="match status" value="1"/>
</dbReference>
<dbReference type="Pfam" id="PF00001">
    <property type="entry name" value="7tm_1"/>
    <property type="match status" value="1"/>
</dbReference>
<feature type="transmembrane region" description="Helical" evidence="10">
    <location>
        <begin position="327"/>
        <end position="348"/>
    </location>
</feature>
<dbReference type="PANTHER" id="PTHR24249:SF424">
    <property type="entry name" value="G-PROTEIN COUPLED RECEPTORS FAMILY 1 PROFILE DOMAIN-CONTAINING PROTEIN"/>
    <property type="match status" value="1"/>
</dbReference>
<reference evidence="12" key="1">
    <citation type="submission" date="2020-09" db="EMBL/GenBank/DDBJ databases">
        <authorList>
            <person name="Kikuchi T."/>
        </authorList>
    </citation>
    <scope>NUCLEOTIDE SEQUENCE</scope>
    <source>
        <strain evidence="12">SH1</strain>
    </source>
</reference>
<evidence type="ECO:0000256" key="1">
    <source>
        <dbReference type="ARBA" id="ARBA00004651"/>
    </source>
</evidence>
<evidence type="ECO:0000256" key="7">
    <source>
        <dbReference type="ARBA" id="ARBA00023170"/>
    </source>
</evidence>
<keyword evidence="6 10" id="KW-0472">Membrane</keyword>
<feature type="transmembrane region" description="Helical" evidence="10">
    <location>
        <begin position="103"/>
        <end position="127"/>
    </location>
</feature>
<proteinExistence type="predicted"/>
<dbReference type="InterPro" id="IPR050569">
    <property type="entry name" value="TAAR"/>
</dbReference>
<dbReference type="EMBL" id="CAJFCW020000003">
    <property type="protein sequence ID" value="CAG9103614.1"/>
    <property type="molecule type" value="Genomic_DNA"/>
</dbReference>